<dbReference type="GO" id="GO:0019903">
    <property type="term" value="F:protein phosphatase binding"/>
    <property type="evidence" value="ECO:0000318"/>
    <property type="project" value="GO_Central"/>
</dbReference>
<evidence type="ECO:0000256" key="1">
    <source>
        <dbReference type="ARBA" id="ARBA00004184"/>
    </source>
</evidence>
<dbReference type="GO" id="GO:0004438">
    <property type="term" value="F:phosphatidylinositol-3-phosphate phosphatase activity"/>
    <property type="evidence" value="ECO:0000318"/>
    <property type="project" value="GO_Central"/>
</dbReference>
<dbReference type="GO" id="GO:0005737">
    <property type="term" value="C:cytoplasm"/>
    <property type="evidence" value="ECO:0000318"/>
    <property type="project" value="GO_Central"/>
</dbReference>
<dbReference type="EMBL" id="DS469599">
    <property type="protein sequence ID" value="EDO39920.1"/>
    <property type="molecule type" value="Genomic_DNA"/>
</dbReference>
<dbReference type="Pfam" id="PF06602">
    <property type="entry name" value="Myotub-related"/>
    <property type="match status" value="1"/>
</dbReference>
<dbReference type="PROSITE" id="PS00383">
    <property type="entry name" value="TYR_PHOSPHATASE_1"/>
    <property type="match status" value="1"/>
</dbReference>
<dbReference type="SUPFAM" id="SSF50729">
    <property type="entry name" value="PH domain-like"/>
    <property type="match status" value="1"/>
</dbReference>
<dbReference type="InterPro" id="IPR030564">
    <property type="entry name" value="Myotubularin"/>
</dbReference>
<dbReference type="GO" id="GO:0016020">
    <property type="term" value="C:membrane"/>
    <property type="evidence" value="ECO:0000318"/>
    <property type="project" value="GO_Central"/>
</dbReference>
<gene>
    <name evidence="8" type="ORF">NEMVEDRAFT_v1g20426</name>
</gene>
<evidence type="ECO:0000256" key="5">
    <source>
        <dbReference type="PIRSR" id="PIRSR630564-2"/>
    </source>
</evidence>
<feature type="binding site" evidence="5">
    <location>
        <begin position="406"/>
        <end position="412"/>
    </location>
    <ligand>
        <name>substrate</name>
    </ligand>
</feature>
<evidence type="ECO:0000313" key="9">
    <source>
        <dbReference type="Proteomes" id="UP000001593"/>
    </source>
</evidence>
<organism evidence="8 9">
    <name type="scientific">Nematostella vectensis</name>
    <name type="common">Starlet sea anemone</name>
    <dbReference type="NCBI Taxonomy" id="45351"/>
    <lineage>
        <taxon>Eukaryota</taxon>
        <taxon>Metazoa</taxon>
        <taxon>Cnidaria</taxon>
        <taxon>Anthozoa</taxon>
        <taxon>Hexacorallia</taxon>
        <taxon>Actiniaria</taxon>
        <taxon>Edwardsiidae</taxon>
        <taxon>Nematostella</taxon>
    </lineage>
</organism>
<keyword evidence="3" id="KW-0443">Lipid metabolism</keyword>
<dbReference type="STRING" id="45351.A7S8S7"/>
<dbReference type="InterPro" id="IPR000387">
    <property type="entry name" value="Tyr_Pase_dom"/>
</dbReference>
<dbReference type="InterPro" id="IPR016130">
    <property type="entry name" value="Tyr_Pase_AS"/>
</dbReference>
<dbReference type="PhylomeDB" id="A7S8S7"/>
<keyword evidence="9" id="KW-1185">Reference proteome</keyword>
<dbReference type="PROSITE" id="PS50056">
    <property type="entry name" value="TYR_PHOSPHATASE_2"/>
    <property type="match status" value="1"/>
</dbReference>
<sequence>LDQQPSSLVHLSACELFPKKALHRDDKSLQVNFPELNGECVEFLTATADATLALSNFRLFITFKCSFLNIPLMLIESVELRDLFILQVNCKDARSFRIVFDSNDQSVDWLHKVSAKILPYSRIEDLFAFAHYAWSMASPNSFTSQDASATPYSFLEEVHRMGFETGVDSPWRISDANSSFEVCRTYPRLHVIPSSISDSDLAKVASFRCSGRFPSIVWRHMTNGAVIARCSQPQVGWLGWRSAEDELLLQAIGQACTSDRYPSVAKLLNGITVNGINKKHDMGDVLNGPADMSEDGPIARNPKQVLIVDARSYTAAYANRGKGGGFEYTEYYPNCEVMFMNLANIHGIRRSFHSLRALCSGSYDVPNWWSLIEKTNWLHHISMLIKSAVTIVHAVHTDGRPVVVHCSDGWDRTTQIVALAELLLDPFYRTIEGFKILIDREWLQFGHRFADRCGHGSDIDENERCPVFLQWLDCVHQLQKQFPSSFEFSETYLIKLLHHTYSCLFGTFLGNNEHGRHTDAIKARTLSVWSYILPRKKDFRNLLYAGGGDQV</sequence>
<dbReference type="Gene3D" id="3.90.190.10">
    <property type="entry name" value="Protein tyrosine phosphatase superfamily"/>
    <property type="match status" value="1"/>
</dbReference>
<evidence type="ECO:0000256" key="4">
    <source>
        <dbReference type="PIRSR" id="PIRSR630564-1"/>
    </source>
</evidence>
<name>A7S8S7_NEMVE</name>
<protein>
    <submittedName>
        <fullName evidence="8">Uncharacterized protein</fullName>
    </submittedName>
</protein>
<dbReference type="Proteomes" id="UP000001593">
    <property type="component" value="Unassembled WGS sequence"/>
</dbReference>
<evidence type="ECO:0000313" key="8">
    <source>
        <dbReference type="EMBL" id="EDO39920.1"/>
    </source>
</evidence>
<comment type="subcellular location">
    <subcellularLocation>
        <location evidence="1">Endomembrane system</location>
        <topology evidence="1">Peripheral membrane protein</topology>
    </subcellularLocation>
</comment>
<feature type="domain" description="Myotubularin phosphatase" evidence="7">
    <location>
        <begin position="148"/>
        <end position="551"/>
    </location>
</feature>
<dbReference type="PROSITE" id="PS51339">
    <property type="entry name" value="PPASE_MYOTUBULARIN"/>
    <property type="match status" value="1"/>
</dbReference>
<dbReference type="InterPro" id="IPR029021">
    <property type="entry name" value="Prot-tyrosine_phosphatase-like"/>
</dbReference>
<comment type="similarity">
    <text evidence="2">Belongs to the protein-tyrosine phosphatase family. Non-receptor class myotubularin subfamily.</text>
</comment>
<dbReference type="OMA" id="RXTSIPD"/>
<dbReference type="AlphaFoldDB" id="A7S8S7"/>
<evidence type="ECO:0000256" key="2">
    <source>
        <dbReference type="ARBA" id="ARBA00007471"/>
    </source>
</evidence>
<dbReference type="PANTHER" id="PTHR10807:SF75">
    <property type="entry name" value="PHOSPHATIDYLINOSITOL-3-PHOSPHATE PHOSPHATASE"/>
    <property type="match status" value="1"/>
</dbReference>
<dbReference type="GO" id="GO:0012505">
    <property type="term" value="C:endomembrane system"/>
    <property type="evidence" value="ECO:0007669"/>
    <property type="project" value="UniProtKB-SubCell"/>
</dbReference>
<feature type="domain" description="Tyrosine specific protein phosphatases" evidence="6">
    <location>
        <begin position="375"/>
        <end position="419"/>
    </location>
</feature>
<feature type="binding site" evidence="5">
    <location>
        <begin position="344"/>
        <end position="345"/>
    </location>
    <ligand>
        <name>substrate</name>
    </ligand>
</feature>
<dbReference type="InParanoid" id="A7S8S7"/>
<feature type="active site" description="Phosphocysteine intermediate" evidence="4">
    <location>
        <position position="406"/>
    </location>
</feature>
<accession>A7S8S7</accession>
<evidence type="ECO:0000259" key="6">
    <source>
        <dbReference type="PROSITE" id="PS50056"/>
    </source>
</evidence>
<feature type="non-terminal residue" evidence="8">
    <location>
        <position position="551"/>
    </location>
</feature>
<dbReference type="CDD" id="cd14533">
    <property type="entry name" value="PTP-MTMR3-like"/>
    <property type="match status" value="1"/>
</dbReference>
<reference evidence="8 9" key="1">
    <citation type="journal article" date="2007" name="Science">
        <title>Sea anemone genome reveals ancestral eumetazoan gene repertoire and genomic organization.</title>
        <authorList>
            <person name="Putnam N.H."/>
            <person name="Srivastava M."/>
            <person name="Hellsten U."/>
            <person name="Dirks B."/>
            <person name="Chapman J."/>
            <person name="Salamov A."/>
            <person name="Terry A."/>
            <person name="Shapiro H."/>
            <person name="Lindquist E."/>
            <person name="Kapitonov V.V."/>
            <person name="Jurka J."/>
            <person name="Genikhovich G."/>
            <person name="Grigoriev I.V."/>
            <person name="Lucas S.M."/>
            <person name="Steele R.E."/>
            <person name="Finnerty J.R."/>
            <person name="Technau U."/>
            <person name="Martindale M.Q."/>
            <person name="Rokhsar D.S."/>
        </authorList>
    </citation>
    <scope>NUCLEOTIDE SEQUENCE [LARGE SCALE GENOMIC DNA]</scope>
    <source>
        <strain evidence="9">CH2 X CH6</strain>
    </source>
</reference>
<dbReference type="InterPro" id="IPR010569">
    <property type="entry name" value="Myotubularin-like_Pase_dom"/>
</dbReference>
<feature type="binding site" evidence="5">
    <location>
        <begin position="319"/>
        <end position="322"/>
    </location>
    <ligand>
        <name>substrate</name>
    </ligand>
</feature>
<dbReference type="SMART" id="SM00404">
    <property type="entry name" value="PTPc_motif"/>
    <property type="match status" value="1"/>
</dbReference>
<evidence type="ECO:0000256" key="3">
    <source>
        <dbReference type="ARBA" id="ARBA00023098"/>
    </source>
</evidence>
<dbReference type="SUPFAM" id="SSF52799">
    <property type="entry name" value="(Phosphotyrosine protein) phosphatases II"/>
    <property type="match status" value="1"/>
</dbReference>
<dbReference type="GO" id="GO:0052629">
    <property type="term" value="F:phosphatidylinositol-3,5-bisphosphate 3-phosphatase activity"/>
    <property type="evidence" value="ECO:0000318"/>
    <property type="project" value="GO_Central"/>
</dbReference>
<dbReference type="InterPro" id="IPR003595">
    <property type="entry name" value="Tyr_Pase_cat"/>
</dbReference>
<dbReference type="eggNOG" id="KOG4471">
    <property type="taxonomic scope" value="Eukaryota"/>
</dbReference>
<dbReference type="GO" id="GO:0046856">
    <property type="term" value="P:phosphatidylinositol dephosphorylation"/>
    <property type="evidence" value="ECO:0000318"/>
    <property type="project" value="GO_Central"/>
</dbReference>
<dbReference type="PANTHER" id="PTHR10807">
    <property type="entry name" value="MYOTUBULARIN-RELATED"/>
    <property type="match status" value="1"/>
</dbReference>
<feature type="non-terminal residue" evidence="8">
    <location>
        <position position="1"/>
    </location>
</feature>
<proteinExistence type="inferred from homology"/>
<evidence type="ECO:0000259" key="7">
    <source>
        <dbReference type="PROSITE" id="PS51339"/>
    </source>
</evidence>
<dbReference type="HOGENOM" id="CLU_001839_4_0_1"/>